<organism evidence="6 7">
    <name type="scientific">Vitrella brassicaformis (strain CCMP3155)</name>
    <dbReference type="NCBI Taxonomy" id="1169540"/>
    <lineage>
        <taxon>Eukaryota</taxon>
        <taxon>Sar</taxon>
        <taxon>Alveolata</taxon>
        <taxon>Colpodellida</taxon>
        <taxon>Vitrellaceae</taxon>
        <taxon>Vitrella</taxon>
    </lineage>
</organism>
<keyword evidence="7" id="KW-1185">Reference proteome</keyword>
<dbReference type="Proteomes" id="UP000041254">
    <property type="component" value="Unassembled WGS sequence"/>
</dbReference>
<keyword evidence="4" id="KW-0255">Endonuclease</keyword>
<dbReference type="GO" id="GO:0006281">
    <property type="term" value="P:DNA repair"/>
    <property type="evidence" value="ECO:0007669"/>
    <property type="project" value="InterPro"/>
</dbReference>
<gene>
    <name evidence="6" type="ORF">Vbra_9880</name>
</gene>
<evidence type="ECO:0008006" key="8">
    <source>
        <dbReference type="Google" id="ProtNLM"/>
    </source>
</evidence>
<name>A0A0G4GBH5_VITBC</name>
<dbReference type="OMA" id="NACAHTL"/>
<sequence>MDEPDETQTEEWQRHQHAMKKRLILDDSFHWRIPTAATGPLDDGRPALTRVGGVDLSFFKEDPSRAVAALVVLDFDTLEVVYERCREVELNVPYMPGYLAFREAPPLAALIEDMKATSDESVWPQLLLVDGNGILHPRGFGLACHLGLLVDIPTVGVSKNIHTVDGITREVARELASRHLTTAPSHHLLKGDTRGVLGAIYRPTDDATVPLIVSCGHRVSLDTALKILPHLSKHRVAEPIRQADIRSRAMVRRLANKAAETE</sequence>
<dbReference type="InParanoid" id="A0A0G4GBH5"/>
<dbReference type="GO" id="GO:0003727">
    <property type="term" value="F:single-stranded RNA binding"/>
    <property type="evidence" value="ECO:0007669"/>
    <property type="project" value="TreeGrafter"/>
</dbReference>
<evidence type="ECO:0000313" key="7">
    <source>
        <dbReference type="Proteomes" id="UP000041254"/>
    </source>
</evidence>
<reference evidence="6 7" key="1">
    <citation type="submission" date="2014-11" db="EMBL/GenBank/DDBJ databases">
        <authorList>
            <person name="Zhu J."/>
            <person name="Qi W."/>
            <person name="Song R."/>
        </authorList>
    </citation>
    <scope>NUCLEOTIDE SEQUENCE [LARGE SCALE GENOMIC DNA]</scope>
</reference>
<keyword evidence="5" id="KW-0378">Hydrolase</keyword>
<dbReference type="GO" id="GO:0005737">
    <property type="term" value="C:cytoplasm"/>
    <property type="evidence" value="ECO:0007669"/>
    <property type="project" value="UniProtKB-SubCell"/>
</dbReference>
<protein>
    <recommendedName>
        <fullName evidence="8">Endonuclease V</fullName>
    </recommendedName>
</protein>
<evidence type="ECO:0000256" key="4">
    <source>
        <dbReference type="ARBA" id="ARBA00022759"/>
    </source>
</evidence>
<accession>A0A0G4GBH5</accession>
<evidence type="ECO:0000313" key="6">
    <source>
        <dbReference type="EMBL" id="CEM26472.1"/>
    </source>
</evidence>
<keyword evidence="2" id="KW-0963">Cytoplasm</keyword>
<dbReference type="GO" id="GO:0005730">
    <property type="term" value="C:nucleolus"/>
    <property type="evidence" value="ECO:0007669"/>
    <property type="project" value="TreeGrafter"/>
</dbReference>
<evidence type="ECO:0000256" key="1">
    <source>
        <dbReference type="ARBA" id="ARBA00004496"/>
    </source>
</evidence>
<dbReference type="STRING" id="1169540.A0A0G4GBH5"/>
<comment type="subcellular location">
    <subcellularLocation>
        <location evidence="1">Cytoplasm</location>
    </subcellularLocation>
</comment>
<dbReference type="Pfam" id="PF04493">
    <property type="entry name" value="Endonuclease_5"/>
    <property type="match status" value="1"/>
</dbReference>
<dbReference type="PANTHER" id="PTHR28511">
    <property type="entry name" value="ENDONUCLEASE V"/>
    <property type="match status" value="1"/>
</dbReference>
<dbReference type="Gene3D" id="3.30.2170.10">
    <property type="entry name" value="archaeoglobus fulgidus dsm 4304 superfamily"/>
    <property type="match status" value="1"/>
</dbReference>
<evidence type="ECO:0000256" key="2">
    <source>
        <dbReference type="ARBA" id="ARBA00022490"/>
    </source>
</evidence>
<proteinExistence type="inferred from homology"/>
<keyword evidence="3" id="KW-0540">Nuclease</keyword>
<dbReference type="CDD" id="cd06559">
    <property type="entry name" value="Endonuclease_V"/>
    <property type="match status" value="1"/>
</dbReference>
<dbReference type="InterPro" id="IPR007581">
    <property type="entry name" value="Endonuclease-V"/>
</dbReference>
<dbReference type="PhylomeDB" id="A0A0G4GBH5"/>
<evidence type="ECO:0000256" key="5">
    <source>
        <dbReference type="ARBA" id="ARBA00022801"/>
    </source>
</evidence>
<dbReference type="OrthoDB" id="20018at2759"/>
<dbReference type="VEuPathDB" id="CryptoDB:Vbra_9880"/>
<dbReference type="GO" id="GO:0016891">
    <property type="term" value="F:RNA endonuclease activity producing 5'-phosphomonoesters, hydrolytic mechanism"/>
    <property type="evidence" value="ECO:0007669"/>
    <property type="project" value="TreeGrafter"/>
</dbReference>
<evidence type="ECO:0000256" key="3">
    <source>
        <dbReference type="ARBA" id="ARBA00022722"/>
    </source>
</evidence>
<dbReference type="PANTHER" id="PTHR28511:SF1">
    <property type="entry name" value="ENDONUCLEASE V"/>
    <property type="match status" value="1"/>
</dbReference>
<dbReference type="HAMAP" id="MF_00801">
    <property type="entry name" value="Endonuclease_5"/>
    <property type="match status" value="1"/>
</dbReference>
<dbReference type="AlphaFoldDB" id="A0A0G4GBH5"/>
<dbReference type="EMBL" id="CDMY01000616">
    <property type="protein sequence ID" value="CEM26472.1"/>
    <property type="molecule type" value="Genomic_DNA"/>
</dbReference>